<gene>
    <name evidence="9" type="ORF">ET475_08240</name>
</gene>
<evidence type="ECO:0000256" key="3">
    <source>
        <dbReference type="ARBA" id="ARBA00022679"/>
    </source>
</evidence>
<dbReference type="RefSeq" id="WP_129388454.1">
    <property type="nucleotide sequence ID" value="NZ_CP035494.1"/>
</dbReference>
<keyword evidence="4 7" id="KW-0812">Transmembrane</keyword>
<dbReference type="InterPro" id="IPR017475">
    <property type="entry name" value="EPS_sugar_tfrase"/>
</dbReference>
<evidence type="ECO:0000256" key="1">
    <source>
        <dbReference type="ARBA" id="ARBA00004141"/>
    </source>
</evidence>
<protein>
    <submittedName>
        <fullName evidence="9">Sugar transferase</fullName>
    </submittedName>
</protein>
<feature type="transmembrane region" description="Helical" evidence="7">
    <location>
        <begin position="344"/>
        <end position="365"/>
    </location>
</feature>
<dbReference type="PANTHER" id="PTHR30576">
    <property type="entry name" value="COLANIC BIOSYNTHESIS UDP-GLUCOSE LIPID CARRIER TRANSFERASE"/>
    <property type="match status" value="1"/>
</dbReference>
<organism evidence="9 10">
    <name type="scientific">Microbacterium protaetiae</name>
    <dbReference type="NCBI Taxonomy" id="2509458"/>
    <lineage>
        <taxon>Bacteria</taxon>
        <taxon>Bacillati</taxon>
        <taxon>Actinomycetota</taxon>
        <taxon>Actinomycetes</taxon>
        <taxon>Micrococcales</taxon>
        <taxon>Microbacteriaceae</taxon>
        <taxon>Microbacterium</taxon>
    </lineage>
</organism>
<evidence type="ECO:0000256" key="6">
    <source>
        <dbReference type="ARBA" id="ARBA00023136"/>
    </source>
</evidence>
<feature type="transmembrane region" description="Helical" evidence="7">
    <location>
        <begin position="79"/>
        <end position="99"/>
    </location>
</feature>
<sequence>MTAVDVQSATALERASTHAAFSTPRVALFDSLQPAEAGHLLPFPAAGTLHRAAAVAPRLQPSLERRRLWERRLRRRLRVTDAALVIAAVAAAGAVNLLLDRASANVWGLTLIGLMTALVWTTTLTLFGTRSTTVLGSGAGEYKRVAHATGLAFGIVAMTFVVFQWHGVRMQLMVALPLGLFAVLVGRWTWRRWLIGQRAYGHYAARTLVTGTRDDVEYVVRQILQDSCHAFTIVGVALADASVDRIVVEGHTIPVVGTTETVADRARMLEADSVVVASRLDGEFIKRLSWELEGAASELILSSRLADVAGPRISLSPLDGMPLIHVKIPEFEGARHVLKRTMDVAVATLALIPITLIGVPLALLIKLEDHGPVFFRQTRIGRDGSEFKILKFRTMVVDAEARLAELQTENEGAGPLFKLKRDPRVTRIGAVLRKFSLDELPQFWNVLTGDMSVVGPRPPLPSEVVEYDGDVSRRLFIKPGITGLWQVSGRSDLSWDESVRLDLRYVENWSVMTDLMIMWRTARVMLQPEGAY</sequence>
<dbReference type="Pfam" id="PF02397">
    <property type="entry name" value="Bac_transf"/>
    <property type="match status" value="1"/>
</dbReference>
<evidence type="ECO:0000256" key="2">
    <source>
        <dbReference type="ARBA" id="ARBA00006464"/>
    </source>
</evidence>
<name>A0A4P6ECL9_9MICO</name>
<feature type="domain" description="Bacterial sugar transferase" evidence="8">
    <location>
        <begin position="339"/>
        <end position="526"/>
    </location>
</feature>
<dbReference type="AlphaFoldDB" id="A0A4P6ECL9"/>
<feature type="transmembrane region" description="Helical" evidence="7">
    <location>
        <begin position="105"/>
        <end position="127"/>
    </location>
</feature>
<evidence type="ECO:0000256" key="5">
    <source>
        <dbReference type="ARBA" id="ARBA00022989"/>
    </source>
</evidence>
<feature type="transmembrane region" description="Helical" evidence="7">
    <location>
        <begin position="148"/>
        <end position="166"/>
    </location>
</feature>
<dbReference type="OrthoDB" id="9808602at2"/>
<dbReference type="GO" id="GO:0016780">
    <property type="term" value="F:phosphotransferase activity, for other substituted phosphate groups"/>
    <property type="evidence" value="ECO:0007669"/>
    <property type="project" value="TreeGrafter"/>
</dbReference>
<evidence type="ECO:0000259" key="8">
    <source>
        <dbReference type="Pfam" id="PF02397"/>
    </source>
</evidence>
<evidence type="ECO:0000313" key="10">
    <source>
        <dbReference type="Proteomes" id="UP000293995"/>
    </source>
</evidence>
<evidence type="ECO:0000313" key="9">
    <source>
        <dbReference type="EMBL" id="QAY59985.1"/>
    </source>
</evidence>
<dbReference type="Proteomes" id="UP000293995">
    <property type="component" value="Chromosome"/>
</dbReference>
<proteinExistence type="inferred from homology"/>
<dbReference type="NCBIfam" id="TIGR03025">
    <property type="entry name" value="EPS_sugtrans"/>
    <property type="match status" value="1"/>
</dbReference>
<keyword evidence="10" id="KW-1185">Reference proteome</keyword>
<dbReference type="PANTHER" id="PTHR30576:SF10">
    <property type="entry name" value="SLL5057 PROTEIN"/>
    <property type="match status" value="1"/>
</dbReference>
<dbReference type="KEGG" id="mprt:ET475_08240"/>
<comment type="subcellular location">
    <subcellularLocation>
        <location evidence="1">Membrane</location>
        <topology evidence="1">Multi-pass membrane protein</topology>
    </subcellularLocation>
</comment>
<keyword evidence="3 9" id="KW-0808">Transferase</keyword>
<accession>A0A4P6ECL9</accession>
<evidence type="ECO:0000256" key="7">
    <source>
        <dbReference type="SAM" id="Phobius"/>
    </source>
</evidence>
<keyword evidence="5 7" id="KW-1133">Transmembrane helix</keyword>
<keyword evidence="6 7" id="KW-0472">Membrane</keyword>
<comment type="similarity">
    <text evidence="2">Belongs to the bacterial sugar transferase family.</text>
</comment>
<dbReference type="EMBL" id="CP035494">
    <property type="protein sequence ID" value="QAY59985.1"/>
    <property type="molecule type" value="Genomic_DNA"/>
</dbReference>
<dbReference type="InterPro" id="IPR003362">
    <property type="entry name" value="Bact_transf"/>
</dbReference>
<feature type="transmembrane region" description="Helical" evidence="7">
    <location>
        <begin position="172"/>
        <end position="190"/>
    </location>
</feature>
<reference evidence="9 10" key="1">
    <citation type="submission" date="2019-01" db="EMBL/GenBank/DDBJ databases">
        <title>Genome sequencing of strain DFW100M-13.</title>
        <authorList>
            <person name="Heo J."/>
            <person name="Kim S.-J."/>
            <person name="Kim J.-S."/>
            <person name="Hong S.-B."/>
            <person name="Kwon S.-W."/>
        </authorList>
    </citation>
    <scope>NUCLEOTIDE SEQUENCE [LARGE SCALE GENOMIC DNA]</scope>
    <source>
        <strain evidence="9 10">DFW100M-13</strain>
    </source>
</reference>
<dbReference type="GO" id="GO:0016020">
    <property type="term" value="C:membrane"/>
    <property type="evidence" value="ECO:0007669"/>
    <property type="project" value="UniProtKB-SubCell"/>
</dbReference>
<evidence type="ECO:0000256" key="4">
    <source>
        <dbReference type="ARBA" id="ARBA00022692"/>
    </source>
</evidence>